<feature type="transmembrane region" description="Helical" evidence="5">
    <location>
        <begin position="6"/>
        <end position="26"/>
    </location>
</feature>
<evidence type="ECO:0000313" key="8">
    <source>
        <dbReference type="Proteomes" id="UP000317638"/>
    </source>
</evidence>
<evidence type="ECO:0000256" key="4">
    <source>
        <dbReference type="ARBA" id="ARBA00023136"/>
    </source>
</evidence>
<dbReference type="RefSeq" id="WP_143937847.1">
    <property type="nucleotide sequence ID" value="NZ_VKKG01000002.1"/>
</dbReference>
<protein>
    <submittedName>
        <fullName evidence="7">NfeD family protein</fullName>
    </submittedName>
</protein>
<dbReference type="InterPro" id="IPR002810">
    <property type="entry name" value="NfeD-like_C"/>
</dbReference>
<dbReference type="Pfam" id="PF01957">
    <property type="entry name" value="NfeD"/>
    <property type="match status" value="1"/>
</dbReference>
<dbReference type="Proteomes" id="UP000317638">
    <property type="component" value="Unassembled WGS sequence"/>
</dbReference>
<feature type="domain" description="NfeD-like C-terminal" evidence="6">
    <location>
        <begin position="93"/>
        <end position="151"/>
    </location>
</feature>
<evidence type="ECO:0000259" key="6">
    <source>
        <dbReference type="Pfam" id="PF01957"/>
    </source>
</evidence>
<dbReference type="GO" id="GO:0005886">
    <property type="term" value="C:plasma membrane"/>
    <property type="evidence" value="ECO:0007669"/>
    <property type="project" value="TreeGrafter"/>
</dbReference>
<dbReference type="EMBL" id="VKKG01000002">
    <property type="protein sequence ID" value="TRY18955.1"/>
    <property type="molecule type" value="Genomic_DNA"/>
</dbReference>
<keyword evidence="2 5" id="KW-0812">Transmembrane</keyword>
<dbReference type="PANTHER" id="PTHR33507:SF3">
    <property type="entry name" value="INNER MEMBRANE PROTEIN YBBJ"/>
    <property type="match status" value="1"/>
</dbReference>
<name>A0A553K2N3_9ACTN</name>
<evidence type="ECO:0000313" key="7">
    <source>
        <dbReference type="EMBL" id="TRY18955.1"/>
    </source>
</evidence>
<evidence type="ECO:0000256" key="3">
    <source>
        <dbReference type="ARBA" id="ARBA00022989"/>
    </source>
</evidence>
<dbReference type="SUPFAM" id="SSF141322">
    <property type="entry name" value="NfeD domain-like"/>
    <property type="match status" value="1"/>
</dbReference>
<dbReference type="AlphaFoldDB" id="A0A553K2N3"/>
<evidence type="ECO:0000256" key="1">
    <source>
        <dbReference type="ARBA" id="ARBA00004141"/>
    </source>
</evidence>
<comment type="caution">
    <text evidence="7">The sequence shown here is derived from an EMBL/GenBank/DDBJ whole genome shotgun (WGS) entry which is preliminary data.</text>
</comment>
<comment type="subcellular location">
    <subcellularLocation>
        <location evidence="1">Membrane</location>
        <topology evidence="1">Multi-pass membrane protein</topology>
    </subcellularLocation>
</comment>
<feature type="transmembrane region" description="Helical" evidence="5">
    <location>
        <begin position="56"/>
        <end position="74"/>
    </location>
</feature>
<accession>A0A553K2N3</accession>
<reference evidence="7 8" key="1">
    <citation type="submission" date="2019-07" db="EMBL/GenBank/DDBJ databases">
        <authorList>
            <person name="Zhou L.-Y."/>
        </authorList>
    </citation>
    <scope>NUCLEOTIDE SEQUENCE [LARGE SCALE GENOMIC DNA]</scope>
    <source>
        <strain evidence="7 8">YIM 101269</strain>
    </source>
</reference>
<dbReference type="InterPro" id="IPR012340">
    <property type="entry name" value="NA-bd_OB-fold"/>
</dbReference>
<dbReference type="InterPro" id="IPR052165">
    <property type="entry name" value="Membrane_assoc_protease"/>
</dbReference>
<evidence type="ECO:0000256" key="5">
    <source>
        <dbReference type="SAM" id="Phobius"/>
    </source>
</evidence>
<keyword evidence="4 5" id="KW-0472">Membrane</keyword>
<keyword evidence="8" id="KW-1185">Reference proteome</keyword>
<evidence type="ECO:0000256" key="2">
    <source>
        <dbReference type="ARBA" id="ARBA00022692"/>
    </source>
</evidence>
<keyword evidence="3 5" id="KW-1133">Transmembrane helix</keyword>
<dbReference type="Gene3D" id="2.40.50.140">
    <property type="entry name" value="Nucleic acid-binding proteins"/>
    <property type="match status" value="1"/>
</dbReference>
<proteinExistence type="predicted"/>
<sequence length="161" mass="17162">MDDFLAWFRDFAWAGWGILAVGLAALEMLTMDLTLLMLASGALAGGLTALVVPGLWWLQVIVAVVVAVLTLLLLRPTLLDRVRNAPGYRSSLESLVGSSGRATAQIDARGGEAKVSGQVWDARSFDPDVTIAEGHEIEVYGLDGVTLIVYPVRPQGQLGSN</sequence>
<gene>
    <name evidence="7" type="ORF">FOJ82_07595</name>
</gene>
<dbReference type="OrthoDB" id="9792945at2"/>
<organism evidence="7 8">
    <name type="scientific">Tessaracoccus rhinocerotis</name>
    <dbReference type="NCBI Taxonomy" id="1689449"/>
    <lineage>
        <taxon>Bacteria</taxon>
        <taxon>Bacillati</taxon>
        <taxon>Actinomycetota</taxon>
        <taxon>Actinomycetes</taxon>
        <taxon>Propionibacteriales</taxon>
        <taxon>Propionibacteriaceae</taxon>
        <taxon>Tessaracoccus</taxon>
    </lineage>
</organism>
<dbReference type="PANTHER" id="PTHR33507">
    <property type="entry name" value="INNER MEMBRANE PROTEIN YBBJ"/>
    <property type="match status" value="1"/>
</dbReference>